<protein>
    <recommendedName>
        <fullName evidence="3">DNA binding HTH domain-containing protein</fullName>
    </recommendedName>
</protein>
<name>A0A0F8ZAE3_9ZZZZ</name>
<accession>A0A0F8ZAE3</accession>
<dbReference type="EMBL" id="LAZR01048970">
    <property type="protein sequence ID" value="KKK90723.1"/>
    <property type="molecule type" value="Genomic_DNA"/>
</dbReference>
<proteinExistence type="predicted"/>
<feature type="region of interest" description="Disordered" evidence="1">
    <location>
        <begin position="50"/>
        <end position="75"/>
    </location>
</feature>
<feature type="compositionally biased region" description="Basic and acidic residues" evidence="1">
    <location>
        <begin position="53"/>
        <end position="66"/>
    </location>
</feature>
<reference evidence="2" key="1">
    <citation type="journal article" date="2015" name="Nature">
        <title>Complex archaea that bridge the gap between prokaryotes and eukaryotes.</title>
        <authorList>
            <person name="Spang A."/>
            <person name="Saw J.H."/>
            <person name="Jorgensen S.L."/>
            <person name="Zaremba-Niedzwiedzka K."/>
            <person name="Martijn J."/>
            <person name="Lind A.E."/>
            <person name="van Eijk R."/>
            <person name="Schleper C."/>
            <person name="Guy L."/>
            <person name="Ettema T.J."/>
        </authorList>
    </citation>
    <scope>NUCLEOTIDE SEQUENCE</scope>
</reference>
<comment type="caution">
    <text evidence="2">The sequence shown here is derived from an EMBL/GenBank/DDBJ whole genome shotgun (WGS) entry which is preliminary data.</text>
</comment>
<evidence type="ECO:0008006" key="3">
    <source>
        <dbReference type="Google" id="ProtNLM"/>
    </source>
</evidence>
<gene>
    <name evidence="2" type="ORF">LCGC14_2720160</name>
</gene>
<evidence type="ECO:0000313" key="2">
    <source>
        <dbReference type="EMBL" id="KKK90723.1"/>
    </source>
</evidence>
<dbReference type="AlphaFoldDB" id="A0A0F8ZAE3"/>
<sequence length="75" mass="8250">MTLDDIRAGADSARLSYERKQLRRALQRHGWSIRGTAAALECGASSLRKAIGRHPELEAERAEKGPGRGRPRKVG</sequence>
<organism evidence="2">
    <name type="scientific">marine sediment metagenome</name>
    <dbReference type="NCBI Taxonomy" id="412755"/>
    <lineage>
        <taxon>unclassified sequences</taxon>
        <taxon>metagenomes</taxon>
        <taxon>ecological metagenomes</taxon>
    </lineage>
</organism>
<dbReference type="Gene3D" id="1.10.10.60">
    <property type="entry name" value="Homeodomain-like"/>
    <property type="match status" value="1"/>
</dbReference>
<evidence type="ECO:0000256" key="1">
    <source>
        <dbReference type="SAM" id="MobiDB-lite"/>
    </source>
</evidence>